<dbReference type="GO" id="GO:0008422">
    <property type="term" value="F:beta-glucosidase activity"/>
    <property type="evidence" value="ECO:0007669"/>
    <property type="project" value="TreeGrafter"/>
</dbReference>
<dbReference type="InterPro" id="IPR033132">
    <property type="entry name" value="GH_1_N_CS"/>
</dbReference>
<name>A0A8H6XV44_9AGAR</name>
<evidence type="ECO:0000256" key="7">
    <source>
        <dbReference type="RuleBase" id="RU004468"/>
    </source>
</evidence>
<evidence type="ECO:0000313" key="9">
    <source>
        <dbReference type="Proteomes" id="UP000620124"/>
    </source>
</evidence>
<proteinExistence type="inferred from homology"/>
<dbReference type="Proteomes" id="UP000620124">
    <property type="component" value="Unassembled WGS sequence"/>
</dbReference>
<feature type="active site" description="Nucleophile" evidence="5">
    <location>
        <position position="413"/>
    </location>
</feature>
<organism evidence="8 9">
    <name type="scientific">Mycena venus</name>
    <dbReference type="NCBI Taxonomy" id="2733690"/>
    <lineage>
        <taxon>Eukaryota</taxon>
        <taxon>Fungi</taxon>
        <taxon>Dikarya</taxon>
        <taxon>Basidiomycota</taxon>
        <taxon>Agaricomycotina</taxon>
        <taxon>Agaricomycetes</taxon>
        <taxon>Agaricomycetidae</taxon>
        <taxon>Agaricales</taxon>
        <taxon>Marasmiineae</taxon>
        <taxon>Mycenaceae</taxon>
        <taxon>Mycena</taxon>
    </lineage>
</organism>
<dbReference type="PRINTS" id="PR00131">
    <property type="entry name" value="GLHYDRLASE1"/>
</dbReference>
<dbReference type="PROSITE" id="PS00572">
    <property type="entry name" value="GLYCOSYL_HYDROL_F1_1"/>
    <property type="match status" value="1"/>
</dbReference>
<evidence type="ECO:0000256" key="4">
    <source>
        <dbReference type="ARBA" id="ARBA00023295"/>
    </source>
</evidence>
<keyword evidence="4 7" id="KW-0326">Glycosidase</keyword>
<gene>
    <name evidence="8" type="ORF">MVEN_01484700</name>
</gene>
<dbReference type="OrthoDB" id="65569at2759"/>
<evidence type="ECO:0000313" key="8">
    <source>
        <dbReference type="EMBL" id="KAF7347294.1"/>
    </source>
</evidence>
<keyword evidence="3 7" id="KW-0378">Hydrolase</keyword>
<keyword evidence="9" id="KW-1185">Reference proteome</keyword>
<evidence type="ECO:0000256" key="3">
    <source>
        <dbReference type="ARBA" id="ARBA00022801"/>
    </source>
</evidence>
<dbReference type="EMBL" id="JACAZI010000012">
    <property type="protein sequence ID" value="KAF7347294.1"/>
    <property type="molecule type" value="Genomic_DNA"/>
</dbReference>
<dbReference type="Pfam" id="PF00232">
    <property type="entry name" value="Glyco_hydro_1"/>
    <property type="match status" value="1"/>
</dbReference>
<dbReference type="Gene3D" id="3.20.20.80">
    <property type="entry name" value="Glycosidases"/>
    <property type="match status" value="1"/>
</dbReference>
<accession>A0A8H6XV44</accession>
<sequence length="567" mass="63549">MAAPPVRKLPHNFLWGFATASFQIEGSTYADGRGKSIWDDFSRLPGKTLDGRNGDDATNSYKLWRDDVALLAQYGVKSYRFSLSWSRIIPLGGRNDPINPKGIEFYSNLIDALLANNITPFVTLYHWDLPQGLQDRYGGWLDKDEIILDYTNYAKVCFQNFGDRVKFWLTMNEPWCVSILGYGRGVFAPGRSSDRARSPEGDSSTEPWIVGHNVILSHANAVKLYREEFKPKQGGQIGITLNGDWQMPYDDSPENVAAAQHALDVAIGWFADPIYLGHYPPYMQQMLGNRLPQFTPAELAVVKGSSDFYGMNTYTTNLCPQAPVATTSSRAWWTTPSPDLTVPSWVPKHTAPGSKIVRVNPIAFVARLFTGSIDPEGFRAVRSHSVRTDHILTYLKLLNYLWKRYRLPIYVTENGFAVKNESAMPKEVAVKDTDRVNYYRGVTANLQAAIHEDGVDVSLIISNGLTGIPRVLGVTYVDYNTQERLPKDSATFITKFFKDRSQPEEVTPSLKQLMAKASDAMSIASTLSKGDSSLSAIPVSWFAQLKAWVSRYIIALLSLVKLNIFRR</sequence>
<evidence type="ECO:0000256" key="6">
    <source>
        <dbReference type="RuleBase" id="RU003690"/>
    </source>
</evidence>
<dbReference type="SUPFAM" id="SSF51445">
    <property type="entry name" value="(Trans)glycosidases"/>
    <property type="match status" value="1"/>
</dbReference>
<protein>
    <recommendedName>
        <fullName evidence="2">beta-glucosidase</fullName>
        <ecNumber evidence="2">3.2.1.21</ecNumber>
    </recommendedName>
</protein>
<dbReference type="PANTHER" id="PTHR10353">
    <property type="entry name" value="GLYCOSYL HYDROLASE"/>
    <property type="match status" value="1"/>
</dbReference>
<evidence type="ECO:0000256" key="5">
    <source>
        <dbReference type="PROSITE-ProRule" id="PRU10055"/>
    </source>
</evidence>
<dbReference type="InterPro" id="IPR018120">
    <property type="entry name" value="Glyco_hydro_1_AS"/>
</dbReference>
<dbReference type="InterPro" id="IPR001360">
    <property type="entry name" value="Glyco_hydro_1"/>
</dbReference>
<dbReference type="AlphaFoldDB" id="A0A8H6XV44"/>
<dbReference type="InterPro" id="IPR017853">
    <property type="entry name" value="GH"/>
</dbReference>
<comment type="similarity">
    <text evidence="1 6">Belongs to the glycosyl hydrolase 1 family.</text>
</comment>
<dbReference type="EC" id="3.2.1.21" evidence="2"/>
<dbReference type="PROSITE" id="PS00653">
    <property type="entry name" value="GLYCOSYL_HYDROL_F1_2"/>
    <property type="match status" value="1"/>
</dbReference>
<dbReference type="GO" id="GO:0005975">
    <property type="term" value="P:carbohydrate metabolic process"/>
    <property type="evidence" value="ECO:0007669"/>
    <property type="project" value="InterPro"/>
</dbReference>
<evidence type="ECO:0000256" key="1">
    <source>
        <dbReference type="ARBA" id="ARBA00010838"/>
    </source>
</evidence>
<evidence type="ECO:0000256" key="2">
    <source>
        <dbReference type="ARBA" id="ARBA00012744"/>
    </source>
</evidence>
<dbReference type="PANTHER" id="PTHR10353:SF36">
    <property type="entry name" value="LP05116P"/>
    <property type="match status" value="1"/>
</dbReference>
<comment type="caution">
    <text evidence="8">The sequence shown here is derived from an EMBL/GenBank/DDBJ whole genome shotgun (WGS) entry which is preliminary data.</text>
</comment>
<reference evidence="8" key="1">
    <citation type="submission" date="2020-05" db="EMBL/GenBank/DDBJ databases">
        <title>Mycena genomes resolve the evolution of fungal bioluminescence.</title>
        <authorList>
            <person name="Tsai I.J."/>
        </authorList>
    </citation>
    <scope>NUCLEOTIDE SEQUENCE</scope>
    <source>
        <strain evidence="8">CCC161011</strain>
    </source>
</reference>